<dbReference type="RefSeq" id="WP_060589990.1">
    <property type="nucleotide sequence ID" value="NZ_CAACYE020000001.1"/>
</dbReference>
<dbReference type="AlphaFoldDB" id="A0A0H5NEM3"/>
<dbReference type="Proteomes" id="UP000057820">
    <property type="component" value="Chromosome 1"/>
</dbReference>
<keyword evidence="2" id="KW-0963">Cytoplasm</keyword>
<protein>
    <recommendedName>
        <fullName evidence="6">Pyroglutamyl-peptidase I</fullName>
        <ecNumber evidence="6">3.4.19.3</ecNumber>
    </recommendedName>
</protein>
<dbReference type="InterPro" id="IPR033694">
    <property type="entry name" value="PGPEP1_Cys_AS"/>
</dbReference>
<dbReference type="GO" id="GO:0016920">
    <property type="term" value="F:pyroglutamyl-peptidase activity"/>
    <property type="evidence" value="ECO:0007669"/>
    <property type="project" value="UniProtKB-EC"/>
</dbReference>
<dbReference type="InterPro" id="IPR036440">
    <property type="entry name" value="Peptidase_C15-like_sf"/>
</dbReference>
<dbReference type="Pfam" id="PF01470">
    <property type="entry name" value="Peptidase_C15"/>
    <property type="match status" value="1"/>
</dbReference>
<dbReference type="SUPFAM" id="SSF53182">
    <property type="entry name" value="Pyrrolidone carboxyl peptidase (pyroglutamate aminopeptidase)"/>
    <property type="match status" value="1"/>
</dbReference>
<keyword evidence="4 7" id="KW-0378">Hydrolase</keyword>
<dbReference type="PROSITE" id="PS01334">
    <property type="entry name" value="PYRASE_CYS"/>
    <property type="match status" value="1"/>
</dbReference>
<gene>
    <name evidence="7" type="primary">pcp</name>
    <name evidence="7" type="ORF">ERS450000_00298</name>
</gene>
<evidence type="ECO:0000256" key="5">
    <source>
        <dbReference type="ARBA" id="ARBA00022807"/>
    </source>
</evidence>
<dbReference type="PANTHER" id="PTHR23402:SF1">
    <property type="entry name" value="PYROGLUTAMYL-PEPTIDASE I"/>
    <property type="match status" value="1"/>
</dbReference>
<dbReference type="EMBL" id="LN868938">
    <property type="protein sequence ID" value="CRY73759.1"/>
    <property type="molecule type" value="Genomic_DNA"/>
</dbReference>
<dbReference type="InterPro" id="IPR016125">
    <property type="entry name" value="Peptidase_C15-like"/>
</dbReference>
<evidence type="ECO:0000313" key="7">
    <source>
        <dbReference type="EMBL" id="CRY73759.1"/>
    </source>
</evidence>
<organism evidence="7 8">
    <name type="scientific">Nocardia farcinica</name>
    <dbReference type="NCBI Taxonomy" id="37329"/>
    <lineage>
        <taxon>Bacteria</taxon>
        <taxon>Bacillati</taxon>
        <taxon>Actinomycetota</taxon>
        <taxon>Actinomycetes</taxon>
        <taxon>Mycobacteriales</taxon>
        <taxon>Nocardiaceae</taxon>
        <taxon>Nocardia</taxon>
    </lineage>
</organism>
<sequence>MSRVLLTGFGAYGEERDNPSGWIARRLDGIRVDGARVAGRVLPVDTEGVRSALVAAIDEVGPEIVLVTGVAPGRPSPAVERVAINVRDFPVPDINGHTPIDLPVEPGGPEAYLSTLPIKAIVDGWRAAGIPSYVSNTAGTYLCNQTFYLARHLCAARAGMVHIPATPARAAVAGTPPPPSMSPADLEEAVRLAIAITVGHRGPDLPVAGGAIS</sequence>
<evidence type="ECO:0000256" key="1">
    <source>
        <dbReference type="ARBA" id="ARBA00006641"/>
    </source>
</evidence>
<dbReference type="CDD" id="cd00501">
    <property type="entry name" value="Peptidase_C15"/>
    <property type="match status" value="1"/>
</dbReference>
<keyword evidence="5" id="KW-0788">Thiol protease</keyword>
<keyword evidence="3" id="KW-0645">Protease</keyword>
<evidence type="ECO:0000256" key="2">
    <source>
        <dbReference type="ARBA" id="ARBA00022490"/>
    </source>
</evidence>
<dbReference type="KEGG" id="nfr:ERS450000_00298"/>
<dbReference type="PRINTS" id="PR00706">
    <property type="entry name" value="PYROGLUPTASE"/>
</dbReference>
<feature type="active site" evidence="6">
    <location>
        <position position="143"/>
    </location>
</feature>
<name>A0A0H5NEM3_NOCFR</name>
<evidence type="ECO:0000256" key="6">
    <source>
        <dbReference type="PROSITE-ProRule" id="PRU10077"/>
    </source>
</evidence>
<dbReference type="GO" id="GO:0006508">
    <property type="term" value="P:proteolysis"/>
    <property type="evidence" value="ECO:0007669"/>
    <property type="project" value="UniProtKB-KW"/>
</dbReference>
<dbReference type="PANTHER" id="PTHR23402">
    <property type="entry name" value="PROTEASE FAMILY C15 PYROGLUTAMYL-PEPTIDASE I-RELATED"/>
    <property type="match status" value="1"/>
</dbReference>
<proteinExistence type="inferred from homology"/>
<dbReference type="PIRSF" id="PIRSF015592">
    <property type="entry name" value="Prld-crbxl_pptds"/>
    <property type="match status" value="1"/>
</dbReference>
<evidence type="ECO:0000256" key="4">
    <source>
        <dbReference type="ARBA" id="ARBA00022801"/>
    </source>
</evidence>
<evidence type="ECO:0000256" key="3">
    <source>
        <dbReference type="ARBA" id="ARBA00022670"/>
    </source>
</evidence>
<comment type="catalytic activity">
    <reaction evidence="6">
        <text>Release of an N-terminal pyroglutamyl group from a polypeptide, the second amino acid generally not being Pro.</text>
        <dbReference type="EC" id="3.4.19.3"/>
    </reaction>
</comment>
<dbReference type="GO" id="GO:0005829">
    <property type="term" value="C:cytosol"/>
    <property type="evidence" value="ECO:0007669"/>
    <property type="project" value="InterPro"/>
</dbReference>
<accession>A0A0H5NEM3</accession>
<dbReference type="Gene3D" id="3.40.630.20">
    <property type="entry name" value="Peptidase C15, pyroglutamyl peptidase I-like"/>
    <property type="match status" value="1"/>
</dbReference>
<dbReference type="EC" id="3.4.19.3" evidence="6"/>
<dbReference type="InterPro" id="IPR000816">
    <property type="entry name" value="Peptidase_C15"/>
</dbReference>
<comment type="similarity">
    <text evidence="1">Belongs to the peptidase C15 family.</text>
</comment>
<evidence type="ECO:0000313" key="8">
    <source>
        <dbReference type="Proteomes" id="UP000057820"/>
    </source>
</evidence>
<reference evidence="8" key="1">
    <citation type="submission" date="2015-03" db="EMBL/GenBank/DDBJ databases">
        <authorList>
            <consortium name="Pathogen Informatics"/>
        </authorList>
    </citation>
    <scope>NUCLEOTIDE SEQUENCE [LARGE SCALE GENOMIC DNA]</scope>
    <source>
        <strain evidence="8">NCTC11134</strain>
    </source>
</reference>